<evidence type="ECO:0000313" key="1">
    <source>
        <dbReference type="EMBL" id="KAJ8667329.1"/>
    </source>
</evidence>
<sequence length="457" mass="53380">MSKELLVTLTMMVLHYYCVVTAMEALTGRHESYRNDFYVEKNSFFRLDQKITRKGKIMTAKCRPLYSSNLVYCNIGIEKLTESSTKKQESLCNVALWGNKSRDFNLNYFGDDRAVITYYEDIRDRQILKLHLIYIQSCDKIRFDLESELYSNIEVNDDYFDIFIANKERCITTEKCKIRYDQYGEQIGNPIPFLVGKSYVRVSPAISEKYFVLSPSPETKLSLVDESGFEKSLASFSKPYYYGSIFSEIDTPYSNSRGKYGICTEIESQSLSPHFPKKVRCVQYDSMGDLKLDEEIKISWNEMVLKVYNLPGDGIILLTSRCIYQEHYNTQENQREERAVGVWDEEISIIPNEEVEKPYLYKPVEPIFYYNCDGMQILTMHPKKVTGLLYQNAETQFQCDAGELYANVSENDEELCFQVACFYNDYERRLPNSSFARIYNFETICIHKILLGYTLHT</sequence>
<name>A0ACC2N805_9HYME</name>
<proteinExistence type="predicted"/>
<accession>A0ACC2N805</accession>
<comment type="caution">
    <text evidence="1">The sequence shown here is derived from an EMBL/GenBank/DDBJ whole genome shotgun (WGS) entry which is preliminary data.</text>
</comment>
<reference evidence="1" key="1">
    <citation type="submission" date="2023-04" db="EMBL/GenBank/DDBJ databases">
        <title>A chromosome-level genome assembly of the parasitoid wasp Eretmocerus hayati.</title>
        <authorList>
            <person name="Zhong Y."/>
            <person name="Liu S."/>
            <person name="Liu Y."/>
        </authorList>
    </citation>
    <scope>NUCLEOTIDE SEQUENCE</scope>
    <source>
        <strain evidence="1">ZJU_SS_LIU_2023</strain>
    </source>
</reference>
<dbReference type="Proteomes" id="UP001239111">
    <property type="component" value="Chromosome 4"/>
</dbReference>
<organism evidence="1 2">
    <name type="scientific">Eretmocerus hayati</name>
    <dbReference type="NCBI Taxonomy" id="131215"/>
    <lineage>
        <taxon>Eukaryota</taxon>
        <taxon>Metazoa</taxon>
        <taxon>Ecdysozoa</taxon>
        <taxon>Arthropoda</taxon>
        <taxon>Hexapoda</taxon>
        <taxon>Insecta</taxon>
        <taxon>Pterygota</taxon>
        <taxon>Neoptera</taxon>
        <taxon>Endopterygota</taxon>
        <taxon>Hymenoptera</taxon>
        <taxon>Apocrita</taxon>
        <taxon>Proctotrupomorpha</taxon>
        <taxon>Chalcidoidea</taxon>
        <taxon>Aphelinidae</taxon>
        <taxon>Aphelininae</taxon>
        <taxon>Eretmocerus</taxon>
    </lineage>
</organism>
<gene>
    <name evidence="1" type="ORF">QAD02_008991</name>
</gene>
<protein>
    <submittedName>
        <fullName evidence="1">Uncharacterized protein</fullName>
    </submittedName>
</protein>
<dbReference type="EMBL" id="CM056744">
    <property type="protein sequence ID" value="KAJ8667329.1"/>
    <property type="molecule type" value="Genomic_DNA"/>
</dbReference>
<keyword evidence="2" id="KW-1185">Reference proteome</keyword>
<evidence type="ECO:0000313" key="2">
    <source>
        <dbReference type="Proteomes" id="UP001239111"/>
    </source>
</evidence>